<protein>
    <submittedName>
        <fullName evidence="9">Glycosyl transferase family 4</fullName>
    </submittedName>
</protein>
<evidence type="ECO:0000256" key="4">
    <source>
        <dbReference type="ARBA" id="ARBA00022692"/>
    </source>
</evidence>
<dbReference type="Pfam" id="PF00953">
    <property type="entry name" value="Glycos_transf_4"/>
    <property type="match status" value="1"/>
</dbReference>
<dbReference type="InterPro" id="IPR000715">
    <property type="entry name" value="Glycosyl_transferase_4"/>
</dbReference>
<sequence length="309" mass="35232">MVMTGFLLIILFEVILVYIFSFFSNKTSLLLEYPSERKKHNKPVPLIGGVILFLMVLFLSKLGIYENNIISDVVFYIVFAIGIIDDLLEIPYYLKLLLQFIAGIFYINSHHLYFLGFDNLTTKIVTFLFFIVIVNAFNLIDGVNGLLIGIAIIYSLMTLNFEIALLLLILLFFNFQESLFMGDSGAFLVAYILLNSAGKISVDILKLVVFFGYPIYEISSSFLRRILLGRNPFKPDTYHLHHIGVKKFGHVFFLINAYLLSLGFAILSTKKFGLIIYFIVSAIIFVFQINTIKHFEHSKGVSEGNDSDF</sequence>
<feature type="transmembrane region" description="Helical" evidence="8">
    <location>
        <begin position="274"/>
        <end position="292"/>
    </location>
</feature>
<reference evidence="9 10" key="2">
    <citation type="journal article" date="2009" name="Proc. Natl. Acad. Sci. U.S.A.">
        <title>On the chimeric nature, thermophilic origin, and phylogenetic placement of the Thermotogales.</title>
        <authorList>
            <person name="Zhaxybayeva O."/>
            <person name="Swithers K.S."/>
            <person name="Lapierre P."/>
            <person name="Fournier G.P."/>
            <person name="Bickhart D.M."/>
            <person name="DeBoy R.T."/>
            <person name="Nelson K.E."/>
            <person name="Nesbo C.L."/>
            <person name="Doolittle W.F."/>
            <person name="Gogarten J.P."/>
            <person name="Noll K.M."/>
        </authorList>
    </citation>
    <scope>NUCLEOTIDE SEQUENCE [LARGE SCALE GENOMIC DNA]</scope>
    <source>
        <strain evidence="10">ATCC 35602 / DSM 5306 / Rt17-B1</strain>
    </source>
</reference>
<dbReference type="GO" id="GO:0016780">
    <property type="term" value="F:phosphotransferase activity, for other substituted phosphate groups"/>
    <property type="evidence" value="ECO:0007669"/>
    <property type="project" value="InterPro"/>
</dbReference>
<feature type="transmembrane region" description="Helical" evidence="8">
    <location>
        <begin position="146"/>
        <end position="173"/>
    </location>
</feature>
<feature type="transmembrane region" description="Helical" evidence="8">
    <location>
        <begin position="5"/>
        <end position="23"/>
    </location>
</feature>
<keyword evidence="7" id="KW-0460">Magnesium</keyword>
<evidence type="ECO:0000256" key="7">
    <source>
        <dbReference type="PIRSR" id="PIRSR600715-1"/>
    </source>
</evidence>
<feature type="transmembrane region" description="Helical" evidence="8">
    <location>
        <begin position="67"/>
        <end position="84"/>
    </location>
</feature>
<dbReference type="KEGG" id="fno:Fnod_0442"/>
<reference evidence="9 10" key="1">
    <citation type="submission" date="2007-07" db="EMBL/GenBank/DDBJ databases">
        <title>Complete sequence of Fervidobacterium nodosum Rt17-B1.</title>
        <authorList>
            <consortium name="US DOE Joint Genome Institute"/>
            <person name="Copeland A."/>
            <person name="Lucas S."/>
            <person name="Lapidus A."/>
            <person name="Barry K."/>
            <person name="Glavina del Rio T."/>
            <person name="Dalin E."/>
            <person name="Tice H."/>
            <person name="Pitluck S."/>
            <person name="Saunders E."/>
            <person name="Brettin T."/>
            <person name="Bruce D."/>
            <person name="Detter J.C."/>
            <person name="Han C."/>
            <person name="Schmutz J."/>
            <person name="Larimer F."/>
            <person name="Land M."/>
            <person name="Hauser L."/>
            <person name="Kyrpides N."/>
            <person name="Mikhailova N."/>
            <person name="Nelson K."/>
            <person name="Gogarten J.P."/>
            <person name="Noll K."/>
            <person name="Richardson P."/>
        </authorList>
    </citation>
    <scope>NUCLEOTIDE SEQUENCE [LARGE SCALE GENOMIC DNA]</scope>
    <source>
        <strain evidence="10">ATCC 35602 / DSM 5306 / Rt17-B1</strain>
    </source>
</reference>
<dbReference type="GO" id="GO:0005886">
    <property type="term" value="C:plasma membrane"/>
    <property type="evidence" value="ECO:0007669"/>
    <property type="project" value="UniProtKB-SubCell"/>
</dbReference>
<proteinExistence type="predicted"/>
<keyword evidence="5 8" id="KW-1133">Transmembrane helix</keyword>
<comment type="cofactor">
    <cofactor evidence="7">
        <name>Mg(2+)</name>
        <dbReference type="ChEBI" id="CHEBI:18420"/>
    </cofactor>
</comment>
<evidence type="ECO:0000256" key="8">
    <source>
        <dbReference type="SAM" id="Phobius"/>
    </source>
</evidence>
<evidence type="ECO:0000256" key="3">
    <source>
        <dbReference type="ARBA" id="ARBA00022679"/>
    </source>
</evidence>
<name>A7HK74_FERNB</name>
<dbReference type="AlphaFoldDB" id="A7HK74"/>
<accession>A7HK74</accession>
<dbReference type="GO" id="GO:0009103">
    <property type="term" value="P:lipopolysaccharide biosynthetic process"/>
    <property type="evidence" value="ECO:0007669"/>
    <property type="project" value="TreeGrafter"/>
</dbReference>
<dbReference type="PANTHER" id="PTHR22926">
    <property type="entry name" value="PHOSPHO-N-ACETYLMURAMOYL-PENTAPEPTIDE-TRANSFERASE"/>
    <property type="match status" value="1"/>
</dbReference>
<evidence type="ECO:0000313" key="10">
    <source>
        <dbReference type="Proteomes" id="UP000002415"/>
    </source>
</evidence>
<keyword evidence="2" id="KW-1003">Cell membrane</keyword>
<dbReference type="PANTHER" id="PTHR22926:SF3">
    <property type="entry name" value="UNDECAPRENYL-PHOSPHATE ALPHA-N-ACETYLGLUCOSAMINYL 1-PHOSPHATE TRANSFERASE"/>
    <property type="match status" value="1"/>
</dbReference>
<evidence type="ECO:0000256" key="2">
    <source>
        <dbReference type="ARBA" id="ARBA00022475"/>
    </source>
</evidence>
<dbReference type="EMBL" id="CP000771">
    <property type="protein sequence ID" value="ABS60307.1"/>
    <property type="molecule type" value="Genomic_DNA"/>
</dbReference>
<feature type="binding site" evidence="7">
    <location>
        <position position="183"/>
    </location>
    <ligand>
        <name>Mg(2+)</name>
        <dbReference type="ChEBI" id="CHEBI:18420"/>
    </ligand>
</feature>
<dbReference type="GO" id="GO:0044038">
    <property type="term" value="P:cell wall macromolecule biosynthetic process"/>
    <property type="evidence" value="ECO:0007669"/>
    <property type="project" value="TreeGrafter"/>
</dbReference>
<dbReference type="eggNOG" id="COG0472">
    <property type="taxonomic scope" value="Bacteria"/>
</dbReference>
<evidence type="ECO:0000256" key="6">
    <source>
        <dbReference type="ARBA" id="ARBA00023136"/>
    </source>
</evidence>
<evidence type="ECO:0000256" key="5">
    <source>
        <dbReference type="ARBA" id="ARBA00022989"/>
    </source>
</evidence>
<feature type="transmembrane region" description="Helical" evidence="8">
    <location>
        <begin position="43"/>
        <end position="60"/>
    </location>
</feature>
<feature type="transmembrane region" description="Helical" evidence="8">
    <location>
        <begin position="180"/>
        <end position="198"/>
    </location>
</feature>
<organism evidence="9 10">
    <name type="scientific">Fervidobacterium nodosum (strain ATCC 35602 / DSM 5306 / Rt17-B1)</name>
    <dbReference type="NCBI Taxonomy" id="381764"/>
    <lineage>
        <taxon>Bacteria</taxon>
        <taxon>Thermotogati</taxon>
        <taxon>Thermotogota</taxon>
        <taxon>Thermotogae</taxon>
        <taxon>Thermotogales</taxon>
        <taxon>Fervidobacteriaceae</taxon>
        <taxon>Fervidobacterium</taxon>
    </lineage>
</organism>
<feature type="transmembrane region" description="Helical" evidence="8">
    <location>
        <begin position="248"/>
        <end position="268"/>
    </location>
</feature>
<feature type="transmembrane region" description="Helical" evidence="8">
    <location>
        <begin position="120"/>
        <end position="140"/>
    </location>
</feature>
<dbReference type="GO" id="GO:0046872">
    <property type="term" value="F:metal ion binding"/>
    <property type="evidence" value="ECO:0007669"/>
    <property type="project" value="UniProtKB-KW"/>
</dbReference>
<keyword evidence="4 8" id="KW-0812">Transmembrane</keyword>
<dbReference type="GO" id="GO:0071555">
    <property type="term" value="P:cell wall organization"/>
    <property type="evidence" value="ECO:0007669"/>
    <property type="project" value="TreeGrafter"/>
</dbReference>
<gene>
    <name evidence="9" type="ordered locus">Fnod_0442</name>
</gene>
<comment type="subcellular location">
    <subcellularLocation>
        <location evidence="1">Cell membrane</location>
        <topology evidence="1">Multi-pass membrane protein</topology>
    </subcellularLocation>
</comment>
<feature type="transmembrane region" description="Helical" evidence="8">
    <location>
        <begin position="204"/>
        <end position="227"/>
    </location>
</feature>
<keyword evidence="6 8" id="KW-0472">Membrane</keyword>
<dbReference type="CDD" id="cd06853">
    <property type="entry name" value="GT_WecA_like"/>
    <property type="match status" value="1"/>
</dbReference>
<dbReference type="Proteomes" id="UP000002415">
    <property type="component" value="Chromosome"/>
</dbReference>
<dbReference type="HOGENOM" id="CLU_990215_0_0_0"/>
<evidence type="ECO:0000256" key="1">
    <source>
        <dbReference type="ARBA" id="ARBA00004651"/>
    </source>
</evidence>
<keyword evidence="3 9" id="KW-0808">Transferase</keyword>
<evidence type="ECO:0000313" key="9">
    <source>
        <dbReference type="EMBL" id="ABS60307.1"/>
    </source>
</evidence>
<keyword evidence="10" id="KW-1185">Reference proteome</keyword>
<feature type="binding site" evidence="7">
    <location>
        <position position="138"/>
    </location>
    <ligand>
        <name>Mg(2+)</name>
        <dbReference type="ChEBI" id="CHEBI:18420"/>
    </ligand>
</feature>
<dbReference type="STRING" id="381764.Fnod_0442"/>
<keyword evidence="7" id="KW-0479">Metal-binding</keyword>